<evidence type="ECO:0000256" key="5">
    <source>
        <dbReference type="RuleBase" id="RU000687"/>
    </source>
</evidence>
<evidence type="ECO:0000256" key="1">
    <source>
        <dbReference type="ARBA" id="ARBA00004141"/>
    </source>
</evidence>
<dbReference type="PROSITE" id="PS00236">
    <property type="entry name" value="NEUROTR_ION_CHANNEL"/>
    <property type="match status" value="1"/>
</dbReference>
<feature type="transmembrane region" description="Helical" evidence="5">
    <location>
        <begin position="259"/>
        <end position="282"/>
    </location>
</feature>
<keyword evidence="4 5" id="KW-0472">Membrane</keyword>
<gene>
    <name evidence="8" type="ORF">EG68_01769</name>
</gene>
<dbReference type="InterPro" id="IPR006202">
    <property type="entry name" value="Neur_chan_lig-bd"/>
</dbReference>
<dbReference type="AlphaFoldDB" id="A0A8S9Z5L2"/>
<evidence type="ECO:0000256" key="2">
    <source>
        <dbReference type="ARBA" id="ARBA00022692"/>
    </source>
</evidence>
<keyword evidence="5" id="KW-0813">Transport</keyword>
<sequence>MFTLLILFCWLRLFTVLRCHGSALDTSERVLVRHLLENYDTTGRPVQTGNEAIIVFVELDLQQVVDLDEKNQVLLSSLLIQLKWHDVSLYRRIHAHFSDNNESQPNHNGKISSGENEVIVALPASKIWTPDLYVYNNAADGKNGLIHVNESRVQISGRGEVTWKLPVTVQSSCSVNVQYFPFDHQVCEIRLASWAYDQRQLLLKSFVKNAVSSGLGNTIENMEFVIAGAKLHENNHTNFDGQLFSQIVFKLHIHRRALFYAYTVIAPSILLCILSVVSFCLPSANAKKVDIGLTVYLFLYFLQVMIAENTPESNSPPLIGMFLTTVLSLNSLSIIFATYVLNLTAKTLSTPCPAPPCLLWFLVVNVFGKLTLTSHDLSETLFHMRHNAASLLVNVRTPNKPNRSVGTTYQTRKPAYAHQVKTQRTVDRERRYQWVYIARVTDRVLFLLYSLATFTLLFMFLIYFPSSVVVNF</sequence>
<dbReference type="InterPro" id="IPR038050">
    <property type="entry name" value="Neuro_actylchol_rec"/>
</dbReference>
<protein>
    <submittedName>
        <fullName evidence="8">Uncharacterized protein</fullName>
    </submittedName>
</protein>
<dbReference type="InterPro" id="IPR036734">
    <property type="entry name" value="Neur_chan_lig-bd_sf"/>
</dbReference>
<dbReference type="Gene3D" id="1.20.58.390">
    <property type="entry name" value="Neurotransmitter-gated ion-channel transmembrane domain"/>
    <property type="match status" value="1"/>
</dbReference>
<dbReference type="EMBL" id="JTDE01000640">
    <property type="protein sequence ID" value="KAF7260703.1"/>
    <property type="molecule type" value="Genomic_DNA"/>
</dbReference>
<reference evidence="8" key="1">
    <citation type="submission" date="2019-07" db="EMBL/GenBank/DDBJ databases">
        <title>Annotation for the trematode Paragonimus miyazaki's.</title>
        <authorList>
            <person name="Choi Y.-J."/>
        </authorList>
    </citation>
    <scope>NUCLEOTIDE SEQUENCE</scope>
    <source>
        <strain evidence="8">Japan</strain>
    </source>
</reference>
<feature type="transmembrane region" description="Helical" evidence="5">
    <location>
        <begin position="444"/>
        <end position="464"/>
    </location>
</feature>
<keyword evidence="3 5" id="KW-1133">Transmembrane helix</keyword>
<dbReference type="GO" id="GO:0004888">
    <property type="term" value="F:transmembrane signaling receptor activity"/>
    <property type="evidence" value="ECO:0007669"/>
    <property type="project" value="InterPro"/>
</dbReference>
<evidence type="ECO:0000256" key="3">
    <source>
        <dbReference type="ARBA" id="ARBA00022989"/>
    </source>
</evidence>
<comment type="subcellular location">
    <subcellularLocation>
        <location evidence="1">Membrane</location>
        <topology evidence="1">Multi-pass membrane protein</topology>
    </subcellularLocation>
</comment>
<dbReference type="InterPro" id="IPR006029">
    <property type="entry name" value="Neurotrans-gated_channel_TM"/>
</dbReference>
<proteinExistence type="inferred from homology"/>
<keyword evidence="5" id="KW-0732">Signal</keyword>
<dbReference type="Proteomes" id="UP000822476">
    <property type="component" value="Unassembled WGS sequence"/>
</dbReference>
<dbReference type="Gene3D" id="2.70.170.10">
    <property type="entry name" value="Neurotransmitter-gated ion-channel ligand-binding domain"/>
    <property type="match status" value="1"/>
</dbReference>
<keyword evidence="2 5" id="KW-0812">Transmembrane</keyword>
<feature type="transmembrane region" description="Helical" evidence="5">
    <location>
        <begin position="289"/>
        <end position="306"/>
    </location>
</feature>
<name>A0A8S9Z5L2_9TREM</name>
<feature type="signal peptide" evidence="5">
    <location>
        <begin position="1"/>
        <end position="21"/>
    </location>
</feature>
<keyword evidence="9" id="KW-1185">Reference proteome</keyword>
<dbReference type="SUPFAM" id="SSF63712">
    <property type="entry name" value="Nicotinic receptor ligand binding domain-like"/>
    <property type="match status" value="1"/>
</dbReference>
<dbReference type="OrthoDB" id="5975154at2759"/>
<dbReference type="InterPro" id="IPR006201">
    <property type="entry name" value="Neur_channel"/>
</dbReference>
<keyword evidence="5" id="KW-0406">Ion transport</keyword>
<evidence type="ECO:0000259" key="7">
    <source>
        <dbReference type="Pfam" id="PF02932"/>
    </source>
</evidence>
<comment type="similarity">
    <text evidence="5">Belongs to the ligand-gated ion channel (TC 1.A.9) family.</text>
</comment>
<evidence type="ECO:0000256" key="4">
    <source>
        <dbReference type="ARBA" id="ARBA00023136"/>
    </source>
</evidence>
<keyword evidence="5" id="KW-0407">Ion channel</keyword>
<dbReference type="InterPro" id="IPR036719">
    <property type="entry name" value="Neuro-gated_channel_TM_sf"/>
</dbReference>
<dbReference type="Pfam" id="PF02931">
    <property type="entry name" value="Neur_chan_LBD"/>
    <property type="match status" value="1"/>
</dbReference>
<evidence type="ECO:0000313" key="8">
    <source>
        <dbReference type="EMBL" id="KAF7260703.1"/>
    </source>
</evidence>
<dbReference type="PRINTS" id="PR00252">
    <property type="entry name" value="NRIONCHANNEL"/>
</dbReference>
<accession>A0A8S9Z5L2</accession>
<feature type="chain" id="PRO_5035964260" evidence="5">
    <location>
        <begin position="22"/>
        <end position="472"/>
    </location>
</feature>
<dbReference type="InterPro" id="IPR018000">
    <property type="entry name" value="Neurotransmitter_ion_chnl_CS"/>
</dbReference>
<feature type="domain" description="Neurotransmitter-gated ion-channel ligand-binding" evidence="6">
    <location>
        <begin position="30"/>
        <end position="256"/>
    </location>
</feature>
<dbReference type="SUPFAM" id="SSF90112">
    <property type="entry name" value="Neurotransmitter-gated ion-channel transmembrane pore"/>
    <property type="match status" value="1"/>
</dbReference>
<dbReference type="Pfam" id="PF02932">
    <property type="entry name" value="Neur_chan_memb"/>
    <property type="match status" value="1"/>
</dbReference>
<evidence type="ECO:0000259" key="6">
    <source>
        <dbReference type="Pfam" id="PF02931"/>
    </source>
</evidence>
<organism evidence="8 9">
    <name type="scientific">Paragonimus skrjabini miyazakii</name>
    <dbReference type="NCBI Taxonomy" id="59628"/>
    <lineage>
        <taxon>Eukaryota</taxon>
        <taxon>Metazoa</taxon>
        <taxon>Spiralia</taxon>
        <taxon>Lophotrochozoa</taxon>
        <taxon>Platyhelminthes</taxon>
        <taxon>Trematoda</taxon>
        <taxon>Digenea</taxon>
        <taxon>Plagiorchiida</taxon>
        <taxon>Troglotremata</taxon>
        <taxon>Troglotrematidae</taxon>
        <taxon>Paragonimus</taxon>
    </lineage>
</organism>
<feature type="transmembrane region" description="Helical" evidence="5">
    <location>
        <begin position="318"/>
        <end position="341"/>
    </location>
</feature>
<dbReference type="GO" id="GO:0016020">
    <property type="term" value="C:membrane"/>
    <property type="evidence" value="ECO:0007669"/>
    <property type="project" value="UniProtKB-SubCell"/>
</dbReference>
<comment type="caution">
    <text evidence="8">The sequence shown here is derived from an EMBL/GenBank/DDBJ whole genome shotgun (WGS) entry which is preliminary data.</text>
</comment>
<evidence type="ECO:0000313" key="9">
    <source>
        <dbReference type="Proteomes" id="UP000822476"/>
    </source>
</evidence>
<feature type="domain" description="Neurotransmitter-gated ion-channel transmembrane" evidence="7">
    <location>
        <begin position="264"/>
        <end position="349"/>
    </location>
</feature>
<dbReference type="GO" id="GO:0005230">
    <property type="term" value="F:extracellular ligand-gated monoatomic ion channel activity"/>
    <property type="evidence" value="ECO:0007669"/>
    <property type="project" value="InterPro"/>
</dbReference>
<dbReference type="PANTHER" id="PTHR18945">
    <property type="entry name" value="NEUROTRANSMITTER GATED ION CHANNEL"/>
    <property type="match status" value="1"/>
</dbReference>
<dbReference type="CDD" id="cd19051">
    <property type="entry name" value="LGIC_TM_cation"/>
    <property type="match status" value="1"/>
</dbReference>